<sequence length="171" mass="18774">MQSICSVLGRFHNSIIAEMGERNYPENGDNLGLPSEEPNNMRDDDDEVIDIHIHLRGLAYEHTKSVSASCLMALMVMLSTPLSLTAKALKSASVLLQRAHTKDFTGTPRLFREAKVRYKGIKEFKGSVGLGTDIEDIDIVMISGVSGETEVGMGRCVKIESGFRETLATWG</sequence>
<proteinExistence type="predicted"/>
<comment type="caution">
    <text evidence="1">The sequence shown here is derived from an EMBL/GenBank/DDBJ whole genome shotgun (WGS) entry which is preliminary data.</text>
</comment>
<dbReference type="AlphaFoldDB" id="A0AAV5ALF2"/>
<keyword evidence="2" id="KW-1185">Reference proteome</keyword>
<evidence type="ECO:0000313" key="2">
    <source>
        <dbReference type="Proteomes" id="UP001050691"/>
    </source>
</evidence>
<accession>A0AAV5ALF2</accession>
<dbReference type="EMBL" id="BPWL01000011">
    <property type="protein sequence ID" value="GJJ15481.1"/>
    <property type="molecule type" value="Genomic_DNA"/>
</dbReference>
<dbReference type="Proteomes" id="UP001050691">
    <property type="component" value="Unassembled WGS sequence"/>
</dbReference>
<name>A0AAV5ALF2_9AGAM</name>
<organism evidence="1 2">
    <name type="scientific">Clathrus columnatus</name>
    <dbReference type="NCBI Taxonomy" id="1419009"/>
    <lineage>
        <taxon>Eukaryota</taxon>
        <taxon>Fungi</taxon>
        <taxon>Dikarya</taxon>
        <taxon>Basidiomycota</taxon>
        <taxon>Agaricomycotina</taxon>
        <taxon>Agaricomycetes</taxon>
        <taxon>Phallomycetidae</taxon>
        <taxon>Phallales</taxon>
        <taxon>Clathraceae</taxon>
        <taxon>Clathrus</taxon>
    </lineage>
</organism>
<gene>
    <name evidence="1" type="ORF">Clacol_009759</name>
</gene>
<protein>
    <submittedName>
        <fullName evidence="1">Uncharacterized protein</fullName>
    </submittedName>
</protein>
<reference evidence="1" key="1">
    <citation type="submission" date="2021-10" db="EMBL/GenBank/DDBJ databases">
        <title>De novo Genome Assembly of Clathrus columnatus (Basidiomycota, Fungi) Using Illumina and Nanopore Sequence Data.</title>
        <authorList>
            <person name="Ogiso-Tanaka E."/>
            <person name="Itagaki H."/>
            <person name="Hosoya T."/>
            <person name="Hosaka K."/>
        </authorList>
    </citation>
    <scope>NUCLEOTIDE SEQUENCE</scope>
    <source>
        <strain evidence="1">MO-923</strain>
    </source>
</reference>
<evidence type="ECO:0000313" key="1">
    <source>
        <dbReference type="EMBL" id="GJJ15481.1"/>
    </source>
</evidence>